<organism evidence="3 4">
    <name type="scientific">Mesorhizobium calcicola</name>
    <dbReference type="NCBI Taxonomy" id="1300310"/>
    <lineage>
        <taxon>Bacteria</taxon>
        <taxon>Pseudomonadati</taxon>
        <taxon>Pseudomonadota</taxon>
        <taxon>Alphaproteobacteria</taxon>
        <taxon>Hyphomicrobiales</taxon>
        <taxon>Phyllobacteriaceae</taxon>
        <taxon>Mesorhizobium</taxon>
    </lineage>
</organism>
<dbReference type="PANTHER" id="PTHR43048">
    <property type="entry name" value="METHYLMALONYL-COA EPIMERASE"/>
    <property type="match status" value="1"/>
</dbReference>
<dbReference type="InterPro" id="IPR051785">
    <property type="entry name" value="MMCE/EMCE_epimerase"/>
</dbReference>
<name>A0ABW4WH77_9HYPH</name>
<protein>
    <submittedName>
        <fullName evidence="3">VOC family protein</fullName>
    </submittedName>
</protein>
<gene>
    <name evidence="3" type="ORF">ACFSQT_17270</name>
</gene>
<dbReference type="Proteomes" id="UP001597349">
    <property type="component" value="Unassembled WGS sequence"/>
</dbReference>
<keyword evidence="1" id="KW-0479">Metal-binding</keyword>
<dbReference type="SUPFAM" id="SSF54593">
    <property type="entry name" value="Glyoxalase/Bleomycin resistance protein/Dihydroxybiphenyl dioxygenase"/>
    <property type="match status" value="1"/>
</dbReference>
<dbReference type="PROSITE" id="PS51819">
    <property type="entry name" value="VOC"/>
    <property type="match status" value="1"/>
</dbReference>
<feature type="domain" description="VOC" evidence="2">
    <location>
        <begin position="8"/>
        <end position="148"/>
    </location>
</feature>
<dbReference type="Pfam" id="PF00903">
    <property type="entry name" value="Glyoxalase"/>
    <property type="match status" value="1"/>
</dbReference>
<proteinExistence type="predicted"/>
<dbReference type="RefSeq" id="WP_379020626.1">
    <property type="nucleotide sequence ID" value="NZ_JBHUGY010000027.1"/>
</dbReference>
<dbReference type="InterPro" id="IPR037523">
    <property type="entry name" value="VOC_core"/>
</dbReference>
<accession>A0ABW4WH77</accession>
<evidence type="ECO:0000313" key="4">
    <source>
        <dbReference type="Proteomes" id="UP001597349"/>
    </source>
</evidence>
<sequence>MNDIDEISLNHFSFTVEDLDRTVSFFEQVFNFEILTKGPRGTAMIRAVTGLDEADIVVAFMKGPGFVIEFIEYVGQLRSRRMDMRPCDASFAHLALNVPDLEQVQKRAEGYGGRPLGKIGTVDTGPNKGKRLMYIQTWDGVTVEIMGEPSP</sequence>
<dbReference type="PANTHER" id="PTHR43048:SF3">
    <property type="entry name" value="METHYLMALONYL-COA EPIMERASE, MITOCHONDRIAL"/>
    <property type="match status" value="1"/>
</dbReference>
<evidence type="ECO:0000313" key="3">
    <source>
        <dbReference type="EMBL" id="MFD2054777.1"/>
    </source>
</evidence>
<dbReference type="EMBL" id="JBHUGY010000027">
    <property type="protein sequence ID" value="MFD2054777.1"/>
    <property type="molecule type" value="Genomic_DNA"/>
</dbReference>
<dbReference type="InterPro" id="IPR029068">
    <property type="entry name" value="Glyas_Bleomycin-R_OHBP_Dase"/>
</dbReference>
<dbReference type="Gene3D" id="3.10.180.10">
    <property type="entry name" value="2,3-Dihydroxybiphenyl 1,2-Dioxygenase, domain 1"/>
    <property type="match status" value="1"/>
</dbReference>
<evidence type="ECO:0000256" key="1">
    <source>
        <dbReference type="ARBA" id="ARBA00022723"/>
    </source>
</evidence>
<dbReference type="InterPro" id="IPR004360">
    <property type="entry name" value="Glyas_Fos-R_dOase_dom"/>
</dbReference>
<comment type="caution">
    <text evidence="3">The sequence shown here is derived from an EMBL/GenBank/DDBJ whole genome shotgun (WGS) entry which is preliminary data.</text>
</comment>
<evidence type="ECO:0000259" key="2">
    <source>
        <dbReference type="PROSITE" id="PS51819"/>
    </source>
</evidence>
<keyword evidence="4" id="KW-1185">Reference proteome</keyword>
<reference evidence="4" key="1">
    <citation type="journal article" date="2019" name="Int. J. Syst. Evol. Microbiol.">
        <title>The Global Catalogue of Microorganisms (GCM) 10K type strain sequencing project: providing services to taxonomists for standard genome sequencing and annotation.</title>
        <authorList>
            <consortium name="The Broad Institute Genomics Platform"/>
            <consortium name="The Broad Institute Genome Sequencing Center for Infectious Disease"/>
            <person name="Wu L."/>
            <person name="Ma J."/>
        </authorList>
    </citation>
    <scope>NUCLEOTIDE SEQUENCE [LARGE SCALE GENOMIC DNA]</scope>
    <source>
        <strain evidence="4">CGMCC 1.16226</strain>
    </source>
</reference>